<evidence type="ECO:0000259" key="5">
    <source>
        <dbReference type="PROSITE" id="PS50010"/>
    </source>
</evidence>
<feature type="compositionally biased region" description="Basic and acidic residues" evidence="4">
    <location>
        <begin position="319"/>
        <end position="329"/>
    </location>
</feature>
<feature type="region of interest" description="Disordered" evidence="4">
    <location>
        <begin position="316"/>
        <end position="543"/>
    </location>
</feature>
<reference evidence="6 7" key="1">
    <citation type="submission" date="2009-11" db="EMBL/GenBank/DDBJ databases">
        <title>Annotation of Allomyces macrogynus ATCC 38327.</title>
        <authorList>
            <consortium name="The Broad Institute Genome Sequencing Platform"/>
            <person name="Russ C."/>
            <person name="Cuomo C."/>
            <person name="Burger G."/>
            <person name="Gray M.W."/>
            <person name="Holland P.W.H."/>
            <person name="King N."/>
            <person name="Lang F.B.F."/>
            <person name="Roger A.J."/>
            <person name="Ruiz-Trillo I."/>
            <person name="Young S.K."/>
            <person name="Zeng Q."/>
            <person name="Gargeya S."/>
            <person name="Fitzgerald M."/>
            <person name="Haas B."/>
            <person name="Abouelleil A."/>
            <person name="Alvarado L."/>
            <person name="Arachchi H.M."/>
            <person name="Berlin A."/>
            <person name="Chapman S.B."/>
            <person name="Gearin G."/>
            <person name="Goldberg J."/>
            <person name="Griggs A."/>
            <person name="Gujja S."/>
            <person name="Hansen M."/>
            <person name="Heiman D."/>
            <person name="Howarth C."/>
            <person name="Larimer J."/>
            <person name="Lui A."/>
            <person name="MacDonald P.J.P."/>
            <person name="McCowen C."/>
            <person name="Montmayeur A."/>
            <person name="Murphy C."/>
            <person name="Neiman D."/>
            <person name="Pearson M."/>
            <person name="Priest M."/>
            <person name="Roberts A."/>
            <person name="Saif S."/>
            <person name="Shea T."/>
            <person name="Sisk P."/>
            <person name="Stolte C."/>
            <person name="Sykes S."/>
            <person name="Wortman J."/>
            <person name="Nusbaum C."/>
            <person name="Birren B."/>
        </authorList>
    </citation>
    <scope>NUCLEOTIDE SEQUENCE [LARGE SCALE GENOMIC DNA]</scope>
    <source>
        <strain evidence="6 7">ATCC 38327</strain>
    </source>
</reference>
<feature type="region of interest" description="Disordered" evidence="4">
    <location>
        <begin position="783"/>
        <end position="873"/>
    </location>
</feature>
<dbReference type="InterPro" id="IPR003591">
    <property type="entry name" value="Leu-rich_rpt_typical-subtyp"/>
</dbReference>
<feature type="region of interest" description="Disordered" evidence="4">
    <location>
        <begin position="165"/>
        <end position="197"/>
    </location>
</feature>
<feature type="region of interest" description="Disordered" evidence="4">
    <location>
        <begin position="1069"/>
        <end position="1179"/>
    </location>
</feature>
<feature type="region of interest" description="Disordered" evidence="4">
    <location>
        <begin position="1228"/>
        <end position="1278"/>
    </location>
</feature>
<dbReference type="Proteomes" id="UP000054350">
    <property type="component" value="Unassembled WGS sequence"/>
</dbReference>
<organism evidence="6 7">
    <name type="scientific">Allomyces macrogynus (strain ATCC 38327)</name>
    <name type="common">Allomyces javanicus var. macrogynus</name>
    <dbReference type="NCBI Taxonomy" id="578462"/>
    <lineage>
        <taxon>Eukaryota</taxon>
        <taxon>Fungi</taxon>
        <taxon>Fungi incertae sedis</taxon>
        <taxon>Blastocladiomycota</taxon>
        <taxon>Blastocladiomycetes</taxon>
        <taxon>Blastocladiales</taxon>
        <taxon>Blastocladiaceae</taxon>
        <taxon>Allomyces</taxon>
    </lineage>
</organism>
<evidence type="ECO:0000256" key="3">
    <source>
        <dbReference type="SAM" id="Coils"/>
    </source>
</evidence>
<dbReference type="STRING" id="578462.A0A0L0RY30"/>
<feature type="compositionally biased region" description="Low complexity" evidence="4">
    <location>
        <begin position="13"/>
        <end position="22"/>
    </location>
</feature>
<name>A0A0L0RY30_ALLM3</name>
<feature type="compositionally biased region" description="Basic and acidic residues" evidence="4">
    <location>
        <begin position="403"/>
        <end position="423"/>
    </location>
</feature>
<dbReference type="Pfam" id="PF13855">
    <property type="entry name" value="LRR_8"/>
    <property type="match status" value="1"/>
</dbReference>
<dbReference type="InterPro" id="IPR000219">
    <property type="entry name" value="DH_dom"/>
</dbReference>
<keyword evidence="1" id="KW-0433">Leucine-rich repeat</keyword>
<evidence type="ECO:0000313" key="7">
    <source>
        <dbReference type="Proteomes" id="UP000054350"/>
    </source>
</evidence>
<dbReference type="PROSITE" id="PS00741">
    <property type="entry name" value="DH_1"/>
    <property type="match status" value="1"/>
</dbReference>
<evidence type="ECO:0000256" key="4">
    <source>
        <dbReference type="SAM" id="MobiDB-lite"/>
    </source>
</evidence>
<dbReference type="Gene3D" id="1.20.900.10">
    <property type="entry name" value="Dbl homology (DH) domain"/>
    <property type="match status" value="1"/>
</dbReference>
<dbReference type="GO" id="GO:0005085">
    <property type="term" value="F:guanyl-nucleotide exchange factor activity"/>
    <property type="evidence" value="ECO:0007669"/>
    <property type="project" value="InterPro"/>
</dbReference>
<accession>A0A0L0RY30</accession>
<dbReference type="GO" id="GO:0005737">
    <property type="term" value="C:cytoplasm"/>
    <property type="evidence" value="ECO:0007669"/>
    <property type="project" value="TreeGrafter"/>
</dbReference>
<dbReference type="eggNOG" id="KOG0619">
    <property type="taxonomic scope" value="Eukaryota"/>
</dbReference>
<sequence length="1700" mass="184261">MAPAPAPEPSADVVAAASTEPAVPAAPAAVAADETEVEEEVIEETVEETIIEVIGNLSRRASRISTRRASDLDDAARALTNPDYDCSTVVTEEDETPAAATADKVLEPPVEDDEPVAPPAVPAKDAAVSSPPTPPKSAPSLARLDLLPSLDLGIDLSATLAAPSPVTTPTWIDTSAPLPSPTPSLGSSRSGRSGRARPPPLVLAAAAAPVLGPTTRLLRTPTISRVTAFRRPSRDVKSVFSTILEDVPMLSPSLYPEAAAAVAIAEADAERRGRRHAAGESHLKRHVSVASSHSSTAGNVDEESVLSLVVGNATVHIPPRGDSKQHAAAEEDAEKPAVTVSETAEENKPAPLQVPQLVPPQPPSQPQTEQQAQQLESHSQPQLQPQPDKANDQVDDDDDDKSEDVSERHRSQKHGDETPEERRERRRLKKLRKEALKQDLEVARHRKRNTRNYDESSNGDRASRPVSQLSSGTSSVLSAAAIEDAQQGVSRRTTVTSTDTGIDADVEDNGNWGRGDRAPPVSFQSTSSSGDSGIAAEPGSGIKTVTAPVRRSSANALATKRMSGSHLATARLTTSTTNDEEHDSGIGSSYYSSTVDGLSRQPSDASTSGMTTGSNAATHSPGFLEVYFEVDPTVDVLSLRGRKIQALPEGVFRQFDHLVALDLSSNKLKNLPASLARLVSLRDLNVRENCLAELPVELQALEHLQVLNVSINELSAIPPWIRELKELHYLDIRTNKITHLPLEFGMLSRLDTFLVDNNPWDASFKPLMSPLLSPNGVSSTSSGLYEVMSSDSQDPLQSQLSRTMSTSSGSTHRSISYHGGVTSLDRGRDRSRSDADAASLMSAGDSYIERRGRSKTPVGRRRLDKEQPTSSTTCDTATMLTIETQDTRSIAVEEDGLPPLPPLPPSPAPKAAIPTMSVSAPATAVTSPVSPVLGRRKPLPLLNLSLASDPALFDKVDKTAPPPTPITYQRHSIDMLGLSHLHEERRSSSSGDSFDSTGSAPVAPVVERAPVPKAEVGNPVPHAIPFMRRSFDRPKPTPLVGSPPMAAARVIELSRSPIAEPKLLHSATSPSLAAEKMPLPPPPVRSSSFGPAAPMHPPHAATADDHRHSHSPSRKHLPKLAGLFKRHRDESRSRSASTSRQPRRTSDDSTFHFTLFGKDKDVHHAAPHHRSSSTGSHRRELNWDSAAHATAVGNLLQYLHDAYDLMPEHAETEALRRFQRGETDLGMARATSLSSHSSGSSSSGSSTHHGSSSHHSHGHQLHHHHTSSIHESTMSLESKQLPAVPSKIELVPHAACDLKKRARIVAEIIATEETYVQELTFLVTHYYRPIMQQHLLSSDEYRLLFANVDSILAFHKDYFLKALHEPDGSERIGRIFVKHAAYLKMYSMFISNADKGISELSRWLSKRKKLRAFLAETAKKPGHHQINLQSYLLLPIQRIPRYRLLLRDLVKHTPADHPDYADLSLALAEVERRADEINERKRDQENVDKLVAIHARLRGSGHMPFPLVQPHRRLVREGALYVVRFVTLPNQGTAAGVPGAGAGLRHHAAPAHDHHHHNHGAMSTTAAFAASTLLASSPSTMSLKAAISGARLLAAHGDKPLKNALTAPATPPLPKLHEHMLHKDFQFFLFNDLLIMCKREGAGDKLLVWRSMPLTTKVTPASWTRNGEVRVVDACGVLYLGGHEQELVPWVSDINDRFLH</sequence>
<dbReference type="OMA" id="PPWIREL"/>
<keyword evidence="2" id="KW-0677">Repeat</keyword>
<dbReference type="PROSITE" id="PS51450">
    <property type="entry name" value="LRR"/>
    <property type="match status" value="1"/>
</dbReference>
<feature type="compositionally biased region" description="Low complexity" evidence="4">
    <location>
        <begin position="836"/>
        <end position="846"/>
    </location>
</feature>
<feature type="compositionally biased region" description="Low complexity" evidence="4">
    <location>
        <begin position="366"/>
        <end position="377"/>
    </location>
</feature>
<feature type="compositionally biased region" description="Low complexity" evidence="4">
    <location>
        <begin position="522"/>
        <end position="532"/>
    </location>
</feature>
<protein>
    <recommendedName>
        <fullName evidence="5">DH domain-containing protein</fullName>
    </recommendedName>
</protein>
<dbReference type="Gene3D" id="3.80.10.10">
    <property type="entry name" value="Ribonuclease Inhibitor"/>
    <property type="match status" value="1"/>
</dbReference>
<evidence type="ECO:0000256" key="2">
    <source>
        <dbReference type="ARBA" id="ARBA00022737"/>
    </source>
</evidence>
<feature type="compositionally biased region" description="Basic and acidic residues" evidence="4">
    <location>
        <begin position="825"/>
        <end position="835"/>
    </location>
</feature>
<dbReference type="InterPro" id="IPR001331">
    <property type="entry name" value="GDS_CDC24_CS"/>
</dbReference>
<feature type="compositionally biased region" description="Polar residues" evidence="4">
    <location>
        <begin position="586"/>
        <end position="616"/>
    </location>
</feature>
<feature type="compositionally biased region" description="Low complexity" evidence="4">
    <location>
        <begin position="488"/>
        <end position="501"/>
    </location>
</feature>
<feature type="compositionally biased region" description="Low complexity" evidence="4">
    <location>
        <begin position="789"/>
        <end position="816"/>
    </location>
</feature>
<dbReference type="PANTHER" id="PTHR12673">
    <property type="entry name" value="FACIOGENITAL DYSPLASIA PROTEIN"/>
    <property type="match status" value="1"/>
</dbReference>
<dbReference type="InterPro" id="IPR001611">
    <property type="entry name" value="Leu-rich_rpt"/>
</dbReference>
<dbReference type="CDD" id="cd00160">
    <property type="entry name" value="RhoGEF"/>
    <property type="match status" value="1"/>
</dbReference>
<dbReference type="GO" id="GO:0035556">
    <property type="term" value="P:intracellular signal transduction"/>
    <property type="evidence" value="ECO:0007669"/>
    <property type="project" value="InterPro"/>
</dbReference>
<dbReference type="PANTHER" id="PTHR12673:SF270">
    <property type="entry name" value="FYVE-TYPE DOMAIN-CONTAINING PROTEIN"/>
    <property type="match status" value="1"/>
</dbReference>
<keyword evidence="7" id="KW-1185">Reference proteome</keyword>
<dbReference type="VEuPathDB" id="FungiDB:AMAG_01212"/>
<feature type="compositionally biased region" description="Low complexity" evidence="4">
    <location>
        <begin position="1231"/>
        <end position="1250"/>
    </location>
</feature>
<feature type="compositionally biased region" description="Low complexity" evidence="4">
    <location>
        <begin position="288"/>
        <end position="297"/>
    </location>
</feature>
<feature type="compositionally biased region" description="Acidic residues" evidence="4">
    <location>
        <begin position="393"/>
        <end position="402"/>
    </location>
</feature>
<feature type="domain" description="DH" evidence="5">
    <location>
        <begin position="1300"/>
        <end position="1480"/>
    </location>
</feature>
<dbReference type="OrthoDB" id="660555at2759"/>
<dbReference type="eggNOG" id="KOG4424">
    <property type="taxonomic scope" value="Eukaryota"/>
</dbReference>
<evidence type="ECO:0000256" key="1">
    <source>
        <dbReference type="ARBA" id="ARBA00022614"/>
    </source>
</evidence>
<reference evidence="7" key="2">
    <citation type="submission" date="2009-11" db="EMBL/GenBank/DDBJ databases">
        <title>The Genome Sequence of Allomyces macrogynus strain ATCC 38327.</title>
        <authorList>
            <consortium name="The Broad Institute Genome Sequencing Platform"/>
            <person name="Russ C."/>
            <person name="Cuomo C."/>
            <person name="Shea T."/>
            <person name="Young S.K."/>
            <person name="Zeng Q."/>
            <person name="Koehrsen M."/>
            <person name="Haas B."/>
            <person name="Borodovsky M."/>
            <person name="Guigo R."/>
            <person name="Alvarado L."/>
            <person name="Berlin A."/>
            <person name="Borenstein D."/>
            <person name="Chen Z."/>
            <person name="Engels R."/>
            <person name="Freedman E."/>
            <person name="Gellesch M."/>
            <person name="Goldberg J."/>
            <person name="Griggs A."/>
            <person name="Gujja S."/>
            <person name="Heiman D."/>
            <person name="Hepburn T."/>
            <person name="Howarth C."/>
            <person name="Jen D."/>
            <person name="Larson L."/>
            <person name="Lewis B."/>
            <person name="Mehta T."/>
            <person name="Park D."/>
            <person name="Pearson M."/>
            <person name="Roberts A."/>
            <person name="Saif S."/>
            <person name="Shenoy N."/>
            <person name="Sisk P."/>
            <person name="Stolte C."/>
            <person name="Sykes S."/>
            <person name="Walk T."/>
            <person name="White J."/>
            <person name="Yandava C."/>
            <person name="Burger G."/>
            <person name="Gray M.W."/>
            <person name="Holland P.W.H."/>
            <person name="King N."/>
            <person name="Lang F.B.F."/>
            <person name="Roger A.J."/>
            <person name="Ruiz-Trillo I."/>
            <person name="Lander E."/>
            <person name="Nusbaum C."/>
        </authorList>
    </citation>
    <scope>NUCLEOTIDE SEQUENCE [LARGE SCALE GENOMIC DNA]</scope>
    <source>
        <strain evidence="7">ATCC 38327</strain>
    </source>
</reference>
<feature type="compositionally biased region" description="Basic residues" evidence="4">
    <location>
        <begin position="1251"/>
        <end position="1267"/>
    </location>
</feature>
<dbReference type="PROSITE" id="PS50010">
    <property type="entry name" value="DH_2"/>
    <property type="match status" value="1"/>
</dbReference>
<proteinExistence type="predicted"/>
<evidence type="ECO:0000313" key="6">
    <source>
        <dbReference type="EMBL" id="KNE55307.1"/>
    </source>
</evidence>
<dbReference type="Pfam" id="PF00621">
    <property type="entry name" value="RhoGEF"/>
    <property type="match status" value="1"/>
</dbReference>
<feature type="region of interest" description="Disordered" evidence="4">
    <location>
        <begin position="89"/>
        <end position="141"/>
    </location>
</feature>
<dbReference type="InterPro" id="IPR051092">
    <property type="entry name" value="FYVE_RhoGEF_PH"/>
</dbReference>
<feature type="compositionally biased region" description="Low complexity" evidence="4">
    <location>
        <begin position="183"/>
        <end position="193"/>
    </location>
</feature>
<keyword evidence="3" id="KW-0175">Coiled coil</keyword>
<dbReference type="SMART" id="SM00325">
    <property type="entry name" value="RhoGEF"/>
    <property type="match status" value="1"/>
</dbReference>
<dbReference type="InterPro" id="IPR035899">
    <property type="entry name" value="DBL_dom_sf"/>
</dbReference>
<feature type="coiled-coil region" evidence="3">
    <location>
        <begin position="1460"/>
        <end position="1487"/>
    </location>
</feature>
<feature type="region of interest" description="Disordered" evidence="4">
    <location>
        <begin position="1"/>
        <end position="22"/>
    </location>
</feature>
<feature type="compositionally biased region" description="Low complexity" evidence="4">
    <location>
        <begin position="988"/>
        <end position="1001"/>
    </location>
</feature>
<gene>
    <name evidence="6" type="ORF">AMAG_01212</name>
</gene>
<feature type="compositionally biased region" description="Basic residues" evidence="4">
    <location>
        <begin position="1108"/>
        <end position="1118"/>
    </location>
</feature>
<dbReference type="SUPFAM" id="SSF48065">
    <property type="entry name" value="DBL homology domain (DH-domain)"/>
    <property type="match status" value="1"/>
</dbReference>
<dbReference type="SMART" id="SM00369">
    <property type="entry name" value="LRR_TYP"/>
    <property type="match status" value="4"/>
</dbReference>
<feature type="compositionally biased region" description="Basic and acidic residues" evidence="4">
    <location>
        <begin position="433"/>
        <end position="443"/>
    </location>
</feature>
<feature type="region of interest" description="Disordered" evidence="4">
    <location>
        <begin position="982"/>
        <end position="1001"/>
    </location>
</feature>
<feature type="region of interest" description="Disordered" evidence="4">
    <location>
        <begin position="557"/>
        <end position="616"/>
    </location>
</feature>
<feature type="compositionally biased region" description="Low complexity" evidence="4">
    <location>
        <begin position="466"/>
        <end position="481"/>
    </location>
</feature>
<dbReference type="SUPFAM" id="SSF52075">
    <property type="entry name" value="Outer arm dynein light chain 1"/>
    <property type="match status" value="1"/>
</dbReference>
<dbReference type="InterPro" id="IPR032675">
    <property type="entry name" value="LRR_dom_sf"/>
</dbReference>
<dbReference type="EMBL" id="GG745329">
    <property type="protein sequence ID" value="KNE55307.1"/>
    <property type="molecule type" value="Genomic_DNA"/>
</dbReference>
<feature type="region of interest" description="Disordered" evidence="4">
    <location>
        <begin position="272"/>
        <end position="300"/>
    </location>
</feature>